<feature type="signal peptide" evidence="1">
    <location>
        <begin position="1"/>
        <end position="31"/>
    </location>
</feature>
<keyword evidence="1" id="KW-0732">Signal</keyword>
<protein>
    <recommendedName>
        <fullName evidence="4">PBP domain-containing protein</fullName>
    </recommendedName>
</protein>
<dbReference type="EMBL" id="RQXV01000002">
    <property type="protein sequence ID" value="RRD00484.1"/>
    <property type="molecule type" value="Genomic_DNA"/>
</dbReference>
<reference evidence="2 3" key="1">
    <citation type="submission" date="2018-11" db="EMBL/GenBank/DDBJ databases">
        <title>The draft genome sequence of Amphritea balenae JAMM 1525T.</title>
        <authorList>
            <person name="Fang Z."/>
            <person name="Zhang Y."/>
            <person name="Han X."/>
        </authorList>
    </citation>
    <scope>NUCLEOTIDE SEQUENCE [LARGE SCALE GENOMIC DNA]</scope>
    <source>
        <strain evidence="2 3">JAMM 1525</strain>
    </source>
</reference>
<evidence type="ECO:0000313" key="2">
    <source>
        <dbReference type="EMBL" id="RRD00484.1"/>
    </source>
</evidence>
<dbReference type="Proteomes" id="UP000267535">
    <property type="component" value="Unassembled WGS sequence"/>
</dbReference>
<gene>
    <name evidence="2" type="ORF">EHS89_05160</name>
</gene>
<dbReference type="AlphaFoldDB" id="A0A3P1STF6"/>
<dbReference type="OrthoDB" id="5368544at2"/>
<dbReference type="RefSeq" id="WP_124925065.1">
    <property type="nucleotide sequence ID" value="NZ_BMOH01000003.1"/>
</dbReference>
<organism evidence="2 3">
    <name type="scientific">Amphritea balenae</name>
    <dbReference type="NCBI Taxonomy" id="452629"/>
    <lineage>
        <taxon>Bacteria</taxon>
        <taxon>Pseudomonadati</taxon>
        <taxon>Pseudomonadota</taxon>
        <taxon>Gammaproteobacteria</taxon>
        <taxon>Oceanospirillales</taxon>
        <taxon>Oceanospirillaceae</taxon>
        <taxon>Amphritea</taxon>
    </lineage>
</organism>
<evidence type="ECO:0000313" key="3">
    <source>
        <dbReference type="Proteomes" id="UP000267535"/>
    </source>
</evidence>
<dbReference type="Gene3D" id="3.40.190.10">
    <property type="entry name" value="Periplasmic binding protein-like II"/>
    <property type="match status" value="1"/>
</dbReference>
<name>A0A3P1STF6_9GAMM</name>
<evidence type="ECO:0000256" key="1">
    <source>
        <dbReference type="SAM" id="SignalP"/>
    </source>
</evidence>
<evidence type="ECO:0008006" key="4">
    <source>
        <dbReference type="Google" id="ProtNLM"/>
    </source>
</evidence>
<feature type="chain" id="PRO_5018073074" description="PBP domain-containing protein" evidence="1">
    <location>
        <begin position="32"/>
        <end position="150"/>
    </location>
</feature>
<comment type="caution">
    <text evidence="2">The sequence shown here is derived from an EMBL/GenBank/DDBJ whole genome shotgun (WGS) entry which is preliminary data.</text>
</comment>
<sequence>MNRQRSQCLKTGLFTGIMMFLCLSVGSSARAESIQIIAHPDQSTVTLSSQNLWAIYGMKTRHWADGTLIKVFVLPTKHPLHRRFSINALKTYPYQLDRVWQRLTYSGTGRAPTVVPSEQAMIEAVTSTPGAIGYINSTTDKGACHVVKVQ</sequence>
<dbReference type="SUPFAM" id="SSF53850">
    <property type="entry name" value="Periplasmic binding protein-like II"/>
    <property type="match status" value="1"/>
</dbReference>
<keyword evidence="3" id="KW-1185">Reference proteome</keyword>
<accession>A0A3P1STF6</accession>
<proteinExistence type="predicted"/>